<dbReference type="PROSITE" id="PS50181">
    <property type="entry name" value="FBOX"/>
    <property type="match status" value="1"/>
</dbReference>
<dbReference type="CDD" id="cd22157">
    <property type="entry name" value="F-box_AtFBW1-like"/>
    <property type="match status" value="1"/>
</dbReference>
<dbReference type="AlphaFoldDB" id="A0AAV0ZG43"/>
<dbReference type="Pfam" id="PF07734">
    <property type="entry name" value="FBA_1"/>
    <property type="match status" value="1"/>
</dbReference>
<dbReference type="Proteomes" id="UP001157006">
    <property type="component" value="Chromosome 2"/>
</dbReference>
<keyword evidence="1" id="KW-0880">Kelch repeat</keyword>
<dbReference type="InterPro" id="IPR036047">
    <property type="entry name" value="F-box-like_dom_sf"/>
</dbReference>
<evidence type="ECO:0000256" key="2">
    <source>
        <dbReference type="ARBA" id="ARBA00022737"/>
    </source>
</evidence>
<sequence length="394" mass="45970">MEKKNPNMNSEDLGVKQFRCVYKLWNCIHKLGRKQFKPSRTNPKKILDSLPTLPFDLITEILSRLPVKTLVQFRCVCKSWNSLISDNKFSRKHFNLSTTHDLHVISYDGPLNRFVLKSYPLQSVFTDLTTNFTQLGFPYNSPFEHNLHYIVGSCDGILCLADYHNSFVVLWNPSIRKFKELPPFEHPELPPAVKYGFGYDHVSHNYKVVVVYDYSTQDTTKIKVYTLTTNSSWRNIQTLPFPSEFGYDQPGIHVRGTINWLAYTKWPLPPFIVSFDLGNESCQKIFPPQHGLIDRRSRLCVLRDCLCIVSYYDVWVMKDSWTRLFKLSNLPDQCVSSSFLTKALYIFEDDQVLLQERWKKKLIIYDFKNHTFKVTAMFQTLPAICTQSLISPLC</sequence>
<keyword evidence="5" id="KW-1185">Reference proteome</keyword>
<dbReference type="InterPro" id="IPR001810">
    <property type="entry name" value="F-box_dom"/>
</dbReference>
<dbReference type="InterPro" id="IPR011043">
    <property type="entry name" value="Gal_Oxase/kelch_b-propeller"/>
</dbReference>
<protein>
    <recommendedName>
        <fullName evidence="3">F-box domain-containing protein</fullName>
    </recommendedName>
</protein>
<organism evidence="4 5">
    <name type="scientific">Vicia faba</name>
    <name type="common">Broad bean</name>
    <name type="synonym">Faba vulgaris</name>
    <dbReference type="NCBI Taxonomy" id="3906"/>
    <lineage>
        <taxon>Eukaryota</taxon>
        <taxon>Viridiplantae</taxon>
        <taxon>Streptophyta</taxon>
        <taxon>Embryophyta</taxon>
        <taxon>Tracheophyta</taxon>
        <taxon>Spermatophyta</taxon>
        <taxon>Magnoliopsida</taxon>
        <taxon>eudicotyledons</taxon>
        <taxon>Gunneridae</taxon>
        <taxon>Pentapetalae</taxon>
        <taxon>rosids</taxon>
        <taxon>fabids</taxon>
        <taxon>Fabales</taxon>
        <taxon>Fabaceae</taxon>
        <taxon>Papilionoideae</taxon>
        <taxon>50 kb inversion clade</taxon>
        <taxon>NPAAA clade</taxon>
        <taxon>Hologalegina</taxon>
        <taxon>IRL clade</taxon>
        <taxon>Fabeae</taxon>
        <taxon>Vicia</taxon>
    </lineage>
</organism>
<keyword evidence="2" id="KW-0677">Repeat</keyword>
<evidence type="ECO:0000256" key="1">
    <source>
        <dbReference type="ARBA" id="ARBA00022441"/>
    </source>
</evidence>
<dbReference type="SUPFAM" id="SSF50965">
    <property type="entry name" value="Galactose oxidase, central domain"/>
    <property type="match status" value="1"/>
</dbReference>
<evidence type="ECO:0000313" key="4">
    <source>
        <dbReference type="EMBL" id="CAI8597605.1"/>
    </source>
</evidence>
<name>A0AAV0ZG43_VICFA</name>
<feature type="domain" description="F-box" evidence="3">
    <location>
        <begin position="47"/>
        <end position="93"/>
    </location>
</feature>
<dbReference type="SMART" id="SM00256">
    <property type="entry name" value="FBOX"/>
    <property type="match status" value="1"/>
</dbReference>
<accession>A0AAV0ZG43</accession>
<dbReference type="InterPro" id="IPR006527">
    <property type="entry name" value="F-box-assoc_dom_typ1"/>
</dbReference>
<gene>
    <name evidence="4" type="ORF">VFH_II089560</name>
</gene>
<reference evidence="4 5" key="1">
    <citation type="submission" date="2023-01" db="EMBL/GenBank/DDBJ databases">
        <authorList>
            <person name="Kreplak J."/>
        </authorList>
    </citation>
    <scope>NUCLEOTIDE SEQUENCE [LARGE SCALE GENOMIC DNA]</scope>
</reference>
<dbReference type="Gene3D" id="1.20.1280.50">
    <property type="match status" value="1"/>
</dbReference>
<dbReference type="PANTHER" id="PTHR31672">
    <property type="entry name" value="BNACNNG10540D PROTEIN"/>
    <property type="match status" value="1"/>
</dbReference>
<evidence type="ECO:0000259" key="3">
    <source>
        <dbReference type="PROSITE" id="PS50181"/>
    </source>
</evidence>
<dbReference type="SUPFAM" id="SSF81383">
    <property type="entry name" value="F-box domain"/>
    <property type="match status" value="1"/>
</dbReference>
<dbReference type="FunFam" id="1.20.1280.50:FF:000008">
    <property type="entry name" value="F-box only protein 6"/>
    <property type="match status" value="1"/>
</dbReference>
<dbReference type="NCBIfam" id="TIGR01640">
    <property type="entry name" value="F_box_assoc_1"/>
    <property type="match status" value="1"/>
</dbReference>
<dbReference type="InterPro" id="IPR017451">
    <property type="entry name" value="F-box-assoc_interact_dom"/>
</dbReference>
<dbReference type="Pfam" id="PF00646">
    <property type="entry name" value="F-box"/>
    <property type="match status" value="1"/>
</dbReference>
<dbReference type="EMBL" id="OX451737">
    <property type="protein sequence ID" value="CAI8597605.1"/>
    <property type="molecule type" value="Genomic_DNA"/>
</dbReference>
<evidence type="ECO:0000313" key="5">
    <source>
        <dbReference type="Proteomes" id="UP001157006"/>
    </source>
</evidence>
<proteinExistence type="predicted"/>
<dbReference type="InterPro" id="IPR050796">
    <property type="entry name" value="SCF_F-box_component"/>
</dbReference>
<dbReference type="PANTHER" id="PTHR31672:SF13">
    <property type="entry name" value="F-BOX PROTEIN CPR30-LIKE"/>
    <property type="match status" value="1"/>
</dbReference>